<keyword evidence="5 6" id="KW-0482">Metalloprotease</keyword>
<reference evidence="9 10" key="1">
    <citation type="journal article" date="2008" name="Proc. Natl. Acad. Sci. U.S.A.">
        <title>Niche adaptation and genome expansion in the chlorophyll d-producing cyanobacterium Acaryochloris marina.</title>
        <authorList>
            <person name="Swingley W.D."/>
            <person name="Chen M."/>
            <person name="Cheung P.C."/>
            <person name="Conrad A.L."/>
            <person name="Dejesa L.C."/>
            <person name="Hao J."/>
            <person name="Honchak B.M."/>
            <person name="Karbach L.E."/>
            <person name="Kurdoglu A."/>
            <person name="Lahiri S."/>
            <person name="Mastrian S.D."/>
            <person name="Miyashita H."/>
            <person name="Page L."/>
            <person name="Ramakrishna P."/>
            <person name="Satoh S."/>
            <person name="Sattley W.M."/>
            <person name="Shimada Y."/>
            <person name="Taylor H.L."/>
            <person name="Tomo T."/>
            <person name="Tsuchiya T."/>
            <person name="Wang Z.T."/>
            <person name="Raymond J."/>
            <person name="Mimuro M."/>
            <person name="Blankenship R.E."/>
            <person name="Touchman J.W."/>
        </authorList>
    </citation>
    <scope>NUCLEOTIDE SEQUENCE [LARGE SCALE GENOMIC DNA]</scope>
    <source>
        <strain evidence="10">MBIC 11017</strain>
    </source>
</reference>
<evidence type="ECO:0000256" key="5">
    <source>
        <dbReference type="ARBA" id="ARBA00023049"/>
    </source>
</evidence>
<feature type="domain" description="Peptidase M48" evidence="8">
    <location>
        <begin position="88"/>
        <end position="256"/>
    </location>
</feature>
<organism evidence="9 10">
    <name type="scientific">Acaryochloris marina (strain MBIC 11017)</name>
    <dbReference type="NCBI Taxonomy" id="329726"/>
    <lineage>
        <taxon>Bacteria</taxon>
        <taxon>Bacillati</taxon>
        <taxon>Cyanobacteriota</taxon>
        <taxon>Cyanophyceae</taxon>
        <taxon>Acaryochloridales</taxon>
        <taxon>Acaryochloridaceae</taxon>
        <taxon>Acaryochloris</taxon>
    </lineage>
</organism>
<evidence type="ECO:0000256" key="7">
    <source>
        <dbReference type="SAM" id="MobiDB-lite"/>
    </source>
</evidence>
<feature type="region of interest" description="Disordered" evidence="7">
    <location>
        <begin position="288"/>
        <end position="374"/>
    </location>
</feature>
<keyword evidence="10" id="KW-1185">Reference proteome</keyword>
<evidence type="ECO:0000259" key="8">
    <source>
        <dbReference type="Pfam" id="PF01435"/>
    </source>
</evidence>
<dbReference type="GO" id="GO:0004222">
    <property type="term" value="F:metalloendopeptidase activity"/>
    <property type="evidence" value="ECO:0007669"/>
    <property type="project" value="InterPro"/>
</dbReference>
<keyword evidence="2" id="KW-0479">Metal-binding</keyword>
<comment type="cofactor">
    <cofactor evidence="6">
        <name>Zn(2+)</name>
        <dbReference type="ChEBI" id="CHEBI:29105"/>
    </cofactor>
    <text evidence="6">Binds 1 zinc ion per subunit.</text>
</comment>
<gene>
    <name evidence="9" type="ordered locus">AM1_5253</name>
</gene>
<dbReference type="Proteomes" id="UP000000268">
    <property type="component" value="Chromosome"/>
</dbReference>
<dbReference type="AlphaFoldDB" id="B0C9R7"/>
<evidence type="ECO:0000256" key="3">
    <source>
        <dbReference type="ARBA" id="ARBA00022801"/>
    </source>
</evidence>
<dbReference type="Gene3D" id="3.30.2010.10">
    <property type="entry name" value="Metalloproteases ('zincins'), catalytic domain"/>
    <property type="match status" value="1"/>
</dbReference>
<dbReference type="HOGENOM" id="CLU_738934_0_0_3"/>
<dbReference type="GO" id="GO:0051603">
    <property type="term" value="P:proteolysis involved in protein catabolic process"/>
    <property type="evidence" value="ECO:0007669"/>
    <property type="project" value="TreeGrafter"/>
</dbReference>
<feature type="compositionally biased region" description="Polar residues" evidence="7">
    <location>
        <begin position="338"/>
        <end position="374"/>
    </location>
</feature>
<feature type="compositionally biased region" description="Basic and acidic residues" evidence="7">
    <location>
        <begin position="310"/>
        <end position="322"/>
    </location>
</feature>
<dbReference type="KEGG" id="amr:AM1_5253"/>
<dbReference type="GO" id="GO:0046872">
    <property type="term" value="F:metal ion binding"/>
    <property type="evidence" value="ECO:0007669"/>
    <property type="project" value="UniProtKB-KW"/>
</dbReference>
<dbReference type="EMBL" id="CP000828">
    <property type="protein sequence ID" value="ABW30215.1"/>
    <property type="molecule type" value="Genomic_DNA"/>
</dbReference>
<dbReference type="InterPro" id="IPR001915">
    <property type="entry name" value="Peptidase_M48"/>
</dbReference>
<name>B0C9R7_ACAM1</name>
<feature type="compositionally biased region" description="Low complexity" evidence="7">
    <location>
        <begin position="295"/>
        <end position="309"/>
    </location>
</feature>
<evidence type="ECO:0000256" key="6">
    <source>
        <dbReference type="RuleBase" id="RU003983"/>
    </source>
</evidence>
<keyword evidence="1 6" id="KW-0645">Protease</keyword>
<dbReference type="PANTHER" id="PTHR22726">
    <property type="entry name" value="METALLOENDOPEPTIDASE OMA1"/>
    <property type="match status" value="1"/>
</dbReference>
<evidence type="ECO:0000256" key="2">
    <source>
        <dbReference type="ARBA" id="ARBA00022723"/>
    </source>
</evidence>
<evidence type="ECO:0000256" key="1">
    <source>
        <dbReference type="ARBA" id="ARBA00022670"/>
    </source>
</evidence>
<keyword evidence="3 6" id="KW-0378">Hydrolase</keyword>
<dbReference type="eggNOG" id="COG4783">
    <property type="taxonomic scope" value="Bacteria"/>
</dbReference>
<sequence length="374" mass="40702">MNPDHTEASEFVRLSEEYQDRFRARLRTQITNNTIGSFITGALGIAITGSPIPGLSALQTSILLLRGESAVGDAIADRAKRQLPLIENPEVQAYVDRIAQKLTPIAGREFNYQFYVVNNEKLNAFALPGGKIFINGGAILKSNSEAELAGLIAHELSHAVLSHGFQIATESAEAGGLTRLIPYVGGLFTSVVVADYSREMERQADVLGTRLLASANYAADGLRNLMVTLSKEDKPFVAPWFSTHPGSLERVQYLETLITDNGYNRYAYEGIEEHQRIQALVRAELKKAKEEEQSAESSDQSESDTPPTDSDTKNDTNSDTESKSPATSPPKGVPSVEEPQTNPKENTPKSSVEDPTSDPVLTNQPATTEPSEPK</sequence>
<dbReference type="PANTHER" id="PTHR22726:SF1">
    <property type="entry name" value="METALLOENDOPEPTIDASE OMA1, MITOCHONDRIAL"/>
    <property type="match status" value="1"/>
</dbReference>
<evidence type="ECO:0000256" key="4">
    <source>
        <dbReference type="ARBA" id="ARBA00022833"/>
    </source>
</evidence>
<proteinExistence type="inferred from homology"/>
<comment type="similarity">
    <text evidence="6">Belongs to the peptidase M48 family.</text>
</comment>
<evidence type="ECO:0000313" key="10">
    <source>
        <dbReference type="Proteomes" id="UP000000268"/>
    </source>
</evidence>
<dbReference type="GO" id="GO:0016020">
    <property type="term" value="C:membrane"/>
    <property type="evidence" value="ECO:0007669"/>
    <property type="project" value="TreeGrafter"/>
</dbReference>
<evidence type="ECO:0000313" key="9">
    <source>
        <dbReference type="EMBL" id="ABW30215.1"/>
    </source>
</evidence>
<dbReference type="InterPro" id="IPR051156">
    <property type="entry name" value="Mito/Outer_Membr_Metalloprot"/>
</dbReference>
<dbReference type="Pfam" id="PF01435">
    <property type="entry name" value="Peptidase_M48"/>
    <property type="match status" value="1"/>
</dbReference>
<keyword evidence="4 6" id="KW-0862">Zinc</keyword>
<dbReference type="STRING" id="329726.AM1_5253"/>
<dbReference type="CDD" id="cd07333">
    <property type="entry name" value="M48C_bepA_like"/>
    <property type="match status" value="1"/>
</dbReference>
<protein>
    <submittedName>
        <fullName evidence="9">Peptidase, M48 family</fullName>
    </submittedName>
</protein>
<accession>B0C9R7</accession>